<proteinExistence type="predicted"/>
<protein>
    <submittedName>
        <fullName evidence="1">Glycoside hydrolase</fullName>
    </submittedName>
</protein>
<dbReference type="EMBL" id="CP113162">
    <property type="protein sequence ID" value="WEF51055.1"/>
    <property type="molecule type" value="Genomic_DNA"/>
</dbReference>
<keyword evidence="1" id="KW-0378">Hydrolase</keyword>
<evidence type="ECO:0000313" key="1">
    <source>
        <dbReference type="EMBL" id="WEF51055.1"/>
    </source>
</evidence>
<dbReference type="GO" id="GO:0016787">
    <property type="term" value="F:hydrolase activity"/>
    <property type="evidence" value="ECO:0007669"/>
    <property type="project" value="UniProtKB-KW"/>
</dbReference>
<organism evidence="1 2">
    <name type="scientific">Afipia carboxydohydrogena</name>
    <name type="common">Pseudomonas carboxydohydrogena</name>
    <dbReference type="NCBI Taxonomy" id="290"/>
    <lineage>
        <taxon>Bacteria</taxon>
        <taxon>Pseudomonadati</taxon>
        <taxon>Pseudomonadota</taxon>
        <taxon>Alphaproteobacteria</taxon>
        <taxon>Hyphomicrobiales</taxon>
        <taxon>Nitrobacteraceae</taxon>
        <taxon>Afipia</taxon>
    </lineage>
</organism>
<name>A0ABY8BM35_AFICR</name>
<dbReference type="SUPFAM" id="SSF75005">
    <property type="entry name" value="Arabinanase/levansucrase/invertase"/>
    <property type="match status" value="1"/>
</dbReference>
<gene>
    <name evidence="1" type="ORF">AFIC_002619</name>
</gene>
<dbReference type="Gene3D" id="2.115.10.20">
    <property type="entry name" value="Glycosyl hydrolase domain, family 43"/>
    <property type="match status" value="2"/>
</dbReference>
<accession>A0ABY8BM35</accession>
<dbReference type="PANTHER" id="PTHR35279">
    <property type="match status" value="1"/>
</dbReference>
<dbReference type="RefSeq" id="WP_275246669.1">
    <property type="nucleotide sequence ID" value="NZ_BAABDX010000001.1"/>
</dbReference>
<sequence length="253" mass="28269">MDVSASNPLKVLYSSPDPVLDIGKPGTFDDNGVVPVSVVRLSDQSLLLYYNGFELCRGIPYRILTGLARSDDGGKTFSKISRSPIMDRSDKELYFRCGNHVLVENGIFKSWYIAGSDWCDLDGKRAPVYNMHYSESVDGIEWAEAGTPSLTIDPAREHGFSRPSVMRTQSGDFEMFYSIRSLSRGYIFGYATSDDGIVWNRRDGELQFIRSASEKDTDTQCYPAIVSVGGQRYMFYNGDNYGERGLSIAIEEA</sequence>
<keyword evidence="2" id="KW-1185">Reference proteome</keyword>
<dbReference type="InterPro" id="IPR023296">
    <property type="entry name" value="Glyco_hydro_beta-prop_sf"/>
</dbReference>
<dbReference type="Proteomes" id="UP001213907">
    <property type="component" value="Chromosome"/>
</dbReference>
<dbReference type="CDD" id="cd15482">
    <property type="entry name" value="Sialidase_non-viral"/>
    <property type="match status" value="1"/>
</dbReference>
<evidence type="ECO:0000313" key="2">
    <source>
        <dbReference type="Proteomes" id="UP001213907"/>
    </source>
</evidence>
<reference evidence="1 2" key="1">
    <citation type="submission" date="2022-11" db="EMBL/GenBank/DDBJ databases">
        <authorList>
            <person name="Siebert D."/>
            <person name="Busche T."/>
            <person name="Saydam E."/>
            <person name="Kalinowski J."/>
            <person name="Ruckert C."/>
            <person name="Blombach B."/>
        </authorList>
    </citation>
    <scope>NUCLEOTIDE SEQUENCE [LARGE SCALE GENOMIC DNA]</scope>
    <source>
        <strain evidence="1 2">DSM 1083</strain>
    </source>
</reference>
<dbReference type="PANTHER" id="PTHR35279:SF1">
    <property type="entry name" value="ARABINANASE_LEVANSUCRASE_INVERTASE"/>
    <property type="match status" value="1"/>
</dbReference>